<feature type="domain" description="SHOCT" evidence="2">
    <location>
        <begin position="70"/>
        <end position="90"/>
    </location>
</feature>
<dbReference type="Pfam" id="PF09851">
    <property type="entry name" value="SHOCT"/>
    <property type="match status" value="1"/>
</dbReference>
<proteinExistence type="predicted"/>
<accession>A0ABP8XQD0</accession>
<dbReference type="Proteomes" id="UP001500556">
    <property type="component" value="Unassembled WGS sequence"/>
</dbReference>
<keyword evidence="1" id="KW-1133">Transmembrane helix</keyword>
<feature type="transmembrane region" description="Helical" evidence="1">
    <location>
        <begin position="28"/>
        <end position="51"/>
    </location>
</feature>
<sequence>MNTLTLATSAQAAPWHGTLDGHWNGPGPWWPVFPFLWLLFVVALFATFGFLGRRRFGRMQAWSGQRAGEARLAERYAAGEIDEQEYERRLGTLRRLGTP</sequence>
<evidence type="ECO:0000256" key="1">
    <source>
        <dbReference type="SAM" id="Phobius"/>
    </source>
</evidence>
<name>A0ABP8XQD0_9MICO</name>
<evidence type="ECO:0000313" key="3">
    <source>
        <dbReference type="EMBL" id="GAA4712238.1"/>
    </source>
</evidence>
<dbReference type="InterPro" id="IPR018649">
    <property type="entry name" value="SHOCT"/>
</dbReference>
<gene>
    <name evidence="3" type="ORF">GCM10025782_05420</name>
</gene>
<organism evidence="3 4">
    <name type="scientific">Pedococcus ginsenosidimutans</name>
    <dbReference type="NCBI Taxonomy" id="490570"/>
    <lineage>
        <taxon>Bacteria</taxon>
        <taxon>Bacillati</taxon>
        <taxon>Actinomycetota</taxon>
        <taxon>Actinomycetes</taxon>
        <taxon>Micrococcales</taxon>
        <taxon>Intrasporangiaceae</taxon>
        <taxon>Pedococcus</taxon>
    </lineage>
</organism>
<dbReference type="EMBL" id="BAABLO010000001">
    <property type="protein sequence ID" value="GAA4712238.1"/>
    <property type="molecule type" value="Genomic_DNA"/>
</dbReference>
<keyword evidence="1" id="KW-0472">Membrane</keyword>
<reference evidence="4" key="1">
    <citation type="journal article" date="2019" name="Int. J. Syst. Evol. Microbiol.">
        <title>The Global Catalogue of Microorganisms (GCM) 10K type strain sequencing project: providing services to taxonomists for standard genome sequencing and annotation.</title>
        <authorList>
            <consortium name="The Broad Institute Genomics Platform"/>
            <consortium name="The Broad Institute Genome Sequencing Center for Infectious Disease"/>
            <person name="Wu L."/>
            <person name="Ma J."/>
        </authorList>
    </citation>
    <scope>NUCLEOTIDE SEQUENCE [LARGE SCALE GENOMIC DNA]</scope>
    <source>
        <strain evidence="4">JCM 18961</strain>
    </source>
</reference>
<comment type="caution">
    <text evidence="3">The sequence shown here is derived from an EMBL/GenBank/DDBJ whole genome shotgun (WGS) entry which is preliminary data.</text>
</comment>
<protein>
    <recommendedName>
        <fullName evidence="2">SHOCT domain-containing protein</fullName>
    </recommendedName>
</protein>
<evidence type="ECO:0000259" key="2">
    <source>
        <dbReference type="Pfam" id="PF09851"/>
    </source>
</evidence>
<keyword evidence="4" id="KW-1185">Reference proteome</keyword>
<keyword evidence="1" id="KW-0812">Transmembrane</keyword>
<dbReference type="RefSeq" id="WP_345500988.1">
    <property type="nucleotide sequence ID" value="NZ_BAABLO010000001.1"/>
</dbReference>
<evidence type="ECO:0000313" key="4">
    <source>
        <dbReference type="Proteomes" id="UP001500556"/>
    </source>
</evidence>